<evidence type="ECO:0000259" key="7">
    <source>
        <dbReference type="Pfam" id="PF00849"/>
    </source>
</evidence>
<dbReference type="PROSITE" id="PS01129">
    <property type="entry name" value="PSI_RLU"/>
    <property type="match status" value="1"/>
</dbReference>
<comment type="similarity">
    <text evidence="2 6">Belongs to the pseudouridine synthase RluA family.</text>
</comment>
<comment type="function">
    <text evidence="6">Responsible for synthesis of pseudouridine from uracil.</text>
</comment>
<feature type="domain" description="Pseudouridine synthase RsuA/RluA-like" evidence="7">
    <location>
        <begin position="93"/>
        <end position="255"/>
    </location>
</feature>
<evidence type="ECO:0000256" key="4">
    <source>
        <dbReference type="PIRSR" id="PIRSR606225-1"/>
    </source>
</evidence>
<evidence type="ECO:0000256" key="2">
    <source>
        <dbReference type="ARBA" id="ARBA00010876"/>
    </source>
</evidence>
<proteinExistence type="inferred from homology"/>
<dbReference type="InterPro" id="IPR006224">
    <property type="entry name" value="PsdUridine_synth_RluA-like_CS"/>
</dbReference>
<dbReference type="PANTHER" id="PTHR21600">
    <property type="entry name" value="MITOCHONDRIAL RNA PSEUDOURIDINE SYNTHASE"/>
    <property type="match status" value="1"/>
</dbReference>
<dbReference type="GO" id="GO:0000455">
    <property type="term" value="P:enzyme-directed rRNA pseudouridine synthesis"/>
    <property type="evidence" value="ECO:0007669"/>
    <property type="project" value="TreeGrafter"/>
</dbReference>
<gene>
    <name evidence="8" type="ORF">COOX1_0042</name>
</gene>
<evidence type="ECO:0000256" key="3">
    <source>
        <dbReference type="ARBA" id="ARBA00023235"/>
    </source>
</evidence>
<dbReference type="SUPFAM" id="SSF55120">
    <property type="entry name" value="Pseudouridine synthase"/>
    <property type="match status" value="1"/>
</dbReference>
<dbReference type="Pfam" id="PF00849">
    <property type="entry name" value="PseudoU_synth_2"/>
    <property type="match status" value="1"/>
</dbReference>
<protein>
    <recommendedName>
        <fullName evidence="6">Pseudouridine synthase</fullName>
        <ecNumber evidence="6">5.4.99.-</ecNumber>
    </recommendedName>
</protein>
<dbReference type="GO" id="GO:0003723">
    <property type="term" value="F:RNA binding"/>
    <property type="evidence" value="ECO:0007669"/>
    <property type="project" value="UniProtKB-KW"/>
</dbReference>
<dbReference type="NCBIfam" id="TIGR00005">
    <property type="entry name" value="rluA_subfam"/>
    <property type="match status" value="1"/>
</dbReference>
<evidence type="ECO:0000256" key="6">
    <source>
        <dbReference type="RuleBase" id="RU362028"/>
    </source>
</evidence>
<dbReference type="GO" id="GO:0140098">
    <property type="term" value="F:catalytic activity, acting on RNA"/>
    <property type="evidence" value="ECO:0007669"/>
    <property type="project" value="UniProtKB-ARBA"/>
</dbReference>
<dbReference type="GO" id="GO:0009982">
    <property type="term" value="F:pseudouridine synthase activity"/>
    <property type="evidence" value="ECO:0007669"/>
    <property type="project" value="InterPro"/>
</dbReference>
<sequence length="322" mass="36430">MVEYPITRAENGKKLHRFLRQNLPGLPLSGVYKWIRVGRVKVNRKKGKPDLVLHEGDTVQLFVSDEEYAALRRRGPKFQGVPRTFEILYEDGDLLVVNKPAGLLTHPDRQEHRDTLINRVLAYLYDKGEWDGRAFAPAAANRLDRNTSGIVLIGKHAQVLRELADEIRGRRVDKRYLALVHGRIETPGTLKQALIRDHEKNRTRLARERRGRHGVAPETLEAETRYRPLAVAERLTLLDITLLSGRTHQIRAHLAGVGHPLVGDIKYGGKPLRGLRHQFLHAYALTLADGRRFVAPLPAELRKLLESFGLPTDLPAETSTST</sequence>
<name>A0A6F9DXG4_9BACL</name>
<accession>A0A6F9DXG4</accession>
<dbReference type="InterPro" id="IPR006145">
    <property type="entry name" value="PsdUridine_synth_RsuA/RluA"/>
</dbReference>
<dbReference type="CDD" id="cd00165">
    <property type="entry name" value="S4"/>
    <property type="match status" value="1"/>
</dbReference>
<evidence type="ECO:0000313" key="8">
    <source>
        <dbReference type="EMBL" id="CAB3389692.1"/>
    </source>
</evidence>
<dbReference type="PROSITE" id="PS50889">
    <property type="entry name" value="S4"/>
    <property type="match status" value="1"/>
</dbReference>
<evidence type="ECO:0000256" key="5">
    <source>
        <dbReference type="PROSITE-ProRule" id="PRU00182"/>
    </source>
</evidence>
<dbReference type="PANTHER" id="PTHR21600:SF87">
    <property type="entry name" value="RNA PSEUDOURIDYLATE SYNTHASE DOMAIN-CONTAINING PROTEIN 1"/>
    <property type="match status" value="1"/>
</dbReference>
<feature type="active site" evidence="4">
    <location>
        <position position="144"/>
    </location>
</feature>
<organism evidence="8 9">
    <name type="scientific">Kyrpidia spormannii</name>
    <dbReference type="NCBI Taxonomy" id="2055160"/>
    <lineage>
        <taxon>Bacteria</taxon>
        <taxon>Bacillati</taxon>
        <taxon>Bacillota</taxon>
        <taxon>Bacilli</taxon>
        <taxon>Bacillales</taxon>
        <taxon>Alicyclobacillaceae</taxon>
        <taxon>Kyrpidia</taxon>
    </lineage>
</organism>
<reference evidence="8 9" key="1">
    <citation type="submission" date="2020-04" db="EMBL/GenBank/DDBJ databases">
        <authorList>
            <person name="Hogendoorn C."/>
        </authorList>
    </citation>
    <scope>NUCLEOTIDE SEQUENCE [LARGE SCALE GENOMIC DNA]</scope>
    <source>
        <strain evidence="8">COOX1</strain>
    </source>
</reference>
<comment type="catalytic activity">
    <reaction evidence="1 6">
        <text>a uridine in RNA = a pseudouridine in RNA</text>
        <dbReference type="Rhea" id="RHEA:48348"/>
        <dbReference type="Rhea" id="RHEA-COMP:12068"/>
        <dbReference type="Rhea" id="RHEA-COMP:12069"/>
        <dbReference type="ChEBI" id="CHEBI:65314"/>
        <dbReference type="ChEBI" id="CHEBI:65315"/>
    </reaction>
</comment>
<dbReference type="CDD" id="cd02869">
    <property type="entry name" value="PseudoU_synth_RluA_like"/>
    <property type="match status" value="1"/>
</dbReference>
<evidence type="ECO:0000256" key="1">
    <source>
        <dbReference type="ARBA" id="ARBA00000073"/>
    </source>
</evidence>
<dbReference type="EC" id="5.4.99.-" evidence="6"/>
<dbReference type="RefSeq" id="WP_170084601.1">
    <property type="nucleotide sequence ID" value="NZ_CP047971.1"/>
</dbReference>
<dbReference type="InterPro" id="IPR006225">
    <property type="entry name" value="PsdUridine_synth_RluC/D"/>
</dbReference>
<dbReference type="Gene3D" id="3.30.2350.10">
    <property type="entry name" value="Pseudouridine synthase"/>
    <property type="match status" value="1"/>
</dbReference>
<evidence type="ECO:0000313" key="9">
    <source>
        <dbReference type="Proteomes" id="UP000502196"/>
    </source>
</evidence>
<dbReference type="InterPro" id="IPR050188">
    <property type="entry name" value="RluA_PseudoU_synthase"/>
</dbReference>
<dbReference type="InterPro" id="IPR036986">
    <property type="entry name" value="S4_RNA-bd_sf"/>
</dbReference>
<dbReference type="Gene3D" id="3.10.290.10">
    <property type="entry name" value="RNA-binding S4 domain"/>
    <property type="match status" value="1"/>
</dbReference>
<keyword evidence="3 6" id="KW-0413">Isomerase</keyword>
<dbReference type="Proteomes" id="UP000502196">
    <property type="component" value="Chromosome"/>
</dbReference>
<dbReference type="AlphaFoldDB" id="A0A6F9DXG4"/>
<dbReference type="InterPro" id="IPR020103">
    <property type="entry name" value="PsdUridine_synth_cat_dom_sf"/>
</dbReference>
<keyword evidence="5" id="KW-0694">RNA-binding</keyword>
<dbReference type="EMBL" id="LR792683">
    <property type="protein sequence ID" value="CAB3389692.1"/>
    <property type="molecule type" value="Genomic_DNA"/>
</dbReference>